<dbReference type="EMBL" id="PDUG01000001">
    <property type="protein sequence ID" value="PIC51412.1"/>
    <property type="molecule type" value="Genomic_DNA"/>
</dbReference>
<evidence type="ECO:0000313" key="1">
    <source>
        <dbReference type="EMBL" id="PIC51412.1"/>
    </source>
</evidence>
<dbReference type="AlphaFoldDB" id="A0A2G5VI37"/>
<comment type="caution">
    <text evidence="1">The sequence shown here is derived from an EMBL/GenBank/DDBJ whole genome shotgun (WGS) entry which is preliminary data.</text>
</comment>
<evidence type="ECO:0000313" key="2">
    <source>
        <dbReference type="Proteomes" id="UP000230233"/>
    </source>
</evidence>
<name>A0A2G5VI37_9PELO</name>
<sequence length="89" mass="10054">MLTASSFESRELASRCVTSESACLESLVSLRSFTCLSSTHYFRYKTPQHIPYALTKPENEKVGGVLSVSKQEGEEVGDEDFVYFLWFTT</sequence>
<proteinExistence type="predicted"/>
<dbReference type="Proteomes" id="UP000230233">
    <property type="component" value="Chromosome I"/>
</dbReference>
<accession>A0A2G5VI37</accession>
<reference evidence="2" key="1">
    <citation type="submission" date="2017-10" db="EMBL/GenBank/DDBJ databases">
        <title>Rapid genome shrinkage in a self-fertile nematode reveals novel sperm competition proteins.</title>
        <authorList>
            <person name="Yin D."/>
            <person name="Schwarz E.M."/>
            <person name="Thomas C.G."/>
            <person name="Felde R.L."/>
            <person name="Korf I.F."/>
            <person name="Cutter A.D."/>
            <person name="Schartner C.M."/>
            <person name="Ralston E.J."/>
            <person name="Meyer B.J."/>
            <person name="Haag E.S."/>
        </authorList>
    </citation>
    <scope>NUCLEOTIDE SEQUENCE [LARGE SCALE GENOMIC DNA]</scope>
    <source>
        <strain evidence="2">JU1422</strain>
    </source>
</reference>
<keyword evidence="2" id="KW-1185">Reference proteome</keyword>
<organism evidence="1 2">
    <name type="scientific">Caenorhabditis nigoni</name>
    <dbReference type="NCBI Taxonomy" id="1611254"/>
    <lineage>
        <taxon>Eukaryota</taxon>
        <taxon>Metazoa</taxon>
        <taxon>Ecdysozoa</taxon>
        <taxon>Nematoda</taxon>
        <taxon>Chromadorea</taxon>
        <taxon>Rhabditida</taxon>
        <taxon>Rhabditina</taxon>
        <taxon>Rhabditomorpha</taxon>
        <taxon>Rhabditoidea</taxon>
        <taxon>Rhabditidae</taxon>
        <taxon>Peloderinae</taxon>
        <taxon>Caenorhabditis</taxon>
    </lineage>
</organism>
<gene>
    <name evidence="1" type="primary">Cnig_chr_I.g1935</name>
    <name evidence="1" type="ORF">B9Z55_001935</name>
</gene>
<protein>
    <submittedName>
        <fullName evidence="1">Uncharacterized protein</fullName>
    </submittedName>
</protein>